<evidence type="ECO:0000256" key="1">
    <source>
        <dbReference type="ARBA" id="ARBA00007513"/>
    </source>
</evidence>
<dbReference type="Ensembl" id="ENSPMGT00000001085.1">
    <property type="protein sequence ID" value="ENSPMGP00000001028.1"/>
    <property type="gene ID" value="ENSPMGG00000000934.1"/>
</dbReference>
<accession>A0A3B3Z8W0</accession>
<dbReference type="GO" id="GO:0006826">
    <property type="term" value="P:iron ion transport"/>
    <property type="evidence" value="ECO:0007669"/>
    <property type="project" value="InterPro"/>
</dbReference>
<dbReference type="InterPro" id="IPR008331">
    <property type="entry name" value="Ferritin_DPS_dom"/>
</dbReference>
<dbReference type="STRING" id="409849.ENSPMGP00000001028"/>
<dbReference type="GO" id="GO:0005737">
    <property type="term" value="C:cytoplasm"/>
    <property type="evidence" value="ECO:0007669"/>
    <property type="project" value="TreeGrafter"/>
</dbReference>
<comment type="function">
    <text evidence="5">Stores iron in a soluble, non-toxic, readily available form. Important for iron homeostasis. Iron is taken up in the ferrous form and deposited as ferric hydroxides after oxidation.</text>
</comment>
<dbReference type="PANTHER" id="PTHR11431:SF23">
    <property type="entry name" value="FERRITIN"/>
    <property type="match status" value="1"/>
</dbReference>
<dbReference type="Proteomes" id="UP000261520">
    <property type="component" value="Unplaced"/>
</dbReference>
<dbReference type="GO" id="GO:0006879">
    <property type="term" value="P:intracellular iron ion homeostasis"/>
    <property type="evidence" value="ECO:0007669"/>
    <property type="project" value="UniProtKB-KW"/>
</dbReference>
<organism evidence="8 9">
    <name type="scientific">Periophthalmus magnuspinnatus</name>
    <dbReference type="NCBI Taxonomy" id="409849"/>
    <lineage>
        <taxon>Eukaryota</taxon>
        <taxon>Metazoa</taxon>
        <taxon>Chordata</taxon>
        <taxon>Craniata</taxon>
        <taxon>Vertebrata</taxon>
        <taxon>Euteleostomi</taxon>
        <taxon>Actinopterygii</taxon>
        <taxon>Neopterygii</taxon>
        <taxon>Teleostei</taxon>
        <taxon>Neoteleostei</taxon>
        <taxon>Acanthomorphata</taxon>
        <taxon>Gobiaria</taxon>
        <taxon>Gobiiformes</taxon>
        <taxon>Gobioidei</taxon>
        <taxon>Gobiidae</taxon>
        <taxon>Oxudercinae</taxon>
        <taxon>Periophthalmus</taxon>
    </lineage>
</organism>
<dbReference type="OrthoDB" id="186462at2759"/>
<dbReference type="Gene3D" id="1.20.1260.10">
    <property type="match status" value="1"/>
</dbReference>
<comment type="similarity">
    <text evidence="1 5">Belongs to the ferritin family.</text>
</comment>
<reference evidence="8" key="1">
    <citation type="submission" date="2025-08" db="UniProtKB">
        <authorList>
            <consortium name="Ensembl"/>
        </authorList>
    </citation>
    <scope>IDENTIFICATION</scope>
</reference>
<feature type="domain" description="Ferritin-like diiron" evidence="7">
    <location>
        <begin position="28"/>
        <end position="177"/>
    </location>
</feature>
<dbReference type="GO" id="GO:0008199">
    <property type="term" value="F:ferric iron binding"/>
    <property type="evidence" value="ECO:0007669"/>
    <property type="project" value="InterPro"/>
</dbReference>
<dbReference type="PANTHER" id="PTHR11431">
    <property type="entry name" value="FERRITIN"/>
    <property type="match status" value="1"/>
</dbReference>
<dbReference type="SUPFAM" id="SSF47240">
    <property type="entry name" value="Ferritin-like"/>
    <property type="match status" value="1"/>
</dbReference>
<protein>
    <recommendedName>
        <fullName evidence="5">Ferritin</fullName>
    </recommendedName>
</protein>
<evidence type="ECO:0000313" key="9">
    <source>
        <dbReference type="Proteomes" id="UP000261520"/>
    </source>
</evidence>
<dbReference type="GO" id="GO:0008198">
    <property type="term" value="F:ferrous iron binding"/>
    <property type="evidence" value="ECO:0007669"/>
    <property type="project" value="TreeGrafter"/>
</dbReference>
<reference evidence="8" key="2">
    <citation type="submission" date="2025-09" db="UniProtKB">
        <authorList>
            <consortium name="Ensembl"/>
        </authorList>
    </citation>
    <scope>IDENTIFICATION</scope>
</reference>
<keyword evidence="4 5" id="KW-0408">Iron</keyword>
<name>A0A3B3Z8W0_9GOBI</name>
<sequence length="200" mass="22364">MAEPAEKRFKSSLPRCASHRSSRGRGVLTLQAAVEEALCGVSSLLFHGAYKLQAVASAFERDDLALPHLALFFHHMVQRQQEEAQELLRYLSQRGGTYCGPDIQRPDCEAVCSVLPALDLLGLHLREEVGVLVELSRMSRDHGDPQTHSMVQSLLLNPRVERLKQLGDLLSNARRLGCTMDTRGRFGEYLLDELQDELKG</sequence>
<dbReference type="InterPro" id="IPR001519">
    <property type="entry name" value="Ferritin"/>
</dbReference>
<feature type="region of interest" description="Disordered" evidence="6">
    <location>
        <begin position="1"/>
        <end position="20"/>
    </location>
</feature>
<keyword evidence="3 5" id="KW-0479">Metal-binding</keyword>
<dbReference type="PROSITE" id="PS50905">
    <property type="entry name" value="FERRITIN_LIKE"/>
    <property type="match status" value="1"/>
</dbReference>
<keyword evidence="9" id="KW-1185">Reference proteome</keyword>
<evidence type="ECO:0000256" key="3">
    <source>
        <dbReference type="ARBA" id="ARBA00022723"/>
    </source>
</evidence>
<evidence type="ECO:0000256" key="6">
    <source>
        <dbReference type="SAM" id="MobiDB-lite"/>
    </source>
</evidence>
<dbReference type="InterPro" id="IPR009040">
    <property type="entry name" value="Ferritin-like_diiron"/>
</dbReference>
<proteinExistence type="inferred from homology"/>
<evidence type="ECO:0000256" key="5">
    <source>
        <dbReference type="RuleBase" id="RU361145"/>
    </source>
</evidence>
<dbReference type="InterPro" id="IPR009078">
    <property type="entry name" value="Ferritin-like_SF"/>
</dbReference>
<evidence type="ECO:0000256" key="2">
    <source>
        <dbReference type="ARBA" id="ARBA00022434"/>
    </source>
</evidence>
<dbReference type="AlphaFoldDB" id="A0A3B3Z8W0"/>
<dbReference type="GeneID" id="117372207"/>
<evidence type="ECO:0000313" key="8">
    <source>
        <dbReference type="Ensembl" id="ENSPMGP00000001028.1"/>
    </source>
</evidence>
<keyword evidence="2 5" id="KW-0409">Iron storage</keyword>
<dbReference type="RefSeq" id="XP_033823863.1">
    <property type="nucleotide sequence ID" value="XM_033967972.2"/>
</dbReference>
<evidence type="ECO:0000259" key="7">
    <source>
        <dbReference type="PROSITE" id="PS50905"/>
    </source>
</evidence>
<dbReference type="Pfam" id="PF00210">
    <property type="entry name" value="Ferritin"/>
    <property type="match status" value="1"/>
</dbReference>
<dbReference type="InterPro" id="IPR012347">
    <property type="entry name" value="Ferritin-like"/>
</dbReference>
<evidence type="ECO:0000256" key="4">
    <source>
        <dbReference type="ARBA" id="ARBA00023004"/>
    </source>
</evidence>